<name>A0ABZ2XKW9_9RHOO</name>
<evidence type="ECO:0000256" key="7">
    <source>
        <dbReference type="HAMAP-Rule" id="MF_00143"/>
    </source>
</evidence>
<dbReference type="HAMAP" id="MF_00143">
    <property type="entry name" value="UPF0114"/>
    <property type="match status" value="1"/>
</dbReference>
<dbReference type="PANTHER" id="PTHR38596">
    <property type="entry name" value="UPF0114 PROTEIN YQHA"/>
    <property type="match status" value="1"/>
</dbReference>
<reference evidence="8 9" key="1">
    <citation type="submission" date="2024-04" db="EMBL/GenBank/DDBJ databases">
        <title>Dissimilatory iodate-reducing microorganisms contribute to the enrichment of iodine in groundwater.</title>
        <authorList>
            <person name="Jiang Z."/>
        </authorList>
    </citation>
    <scope>NUCLEOTIDE SEQUENCE [LARGE SCALE GENOMIC DNA]</scope>
    <source>
        <strain evidence="8 9">NCP973</strain>
    </source>
</reference>
<dbReference type="Proteomes" id="UP001479520">
    <property type="component" value="Chromosome"/>
</dbReference>
<sequence>MKSLEHKLELLMFNSRWLLAPFYLGLIFAIVILLIKFVKEFISFAPTVLTAEGSDVIIGILTLIDVVMIANLLIIIIFAGYENFVSKINTGDTEDRPSWMGHVGFADLKMKLIGSIVAISGIELLKAFMHVENYTNDQLAWKVGLHMTFVVSGVLFAVMDKLGGKHHSSDE</sequence>
<evidence type="ECO:0000256" key="6">
    <source>
        <dbReference type="ARBA" id="ARBA00023136"/>
    </source>
</evidence>
<dbReference type="InterPro" id="IPR005134">
    <property type="entry name" value="UPF0114"/>
</dbReference>
<evidence type="ECO:0000256" key="3">
    <source>
        <dbReference type="ARBA" id="ARBA00022475"/>
    </source>
</evidence>
<keyword evidence="3 7" id="KW-1003">Cell membrane</keyword>
<dbReference type="InterPro" id="IPR020761">
    <property type="entry name" value="UPF0114_bac"/>
</dbReference>
<dbReference type="Pfam" id="PF03350">
    <property type="entry name" value="UPF0114"/>
    <property type="match status" value="1"/>
</dbReference>
<comment type="similarity">
    <text evidence="2 7">Belongs to the UPF0114 family.</text>
</comment>
<feature type="transmembrane region" description="Helical" evidence="7">
    <location>
        <begin position="56"/>
        <end position="81"/>
    </location>
</feature>
<dbReference type="NCBIfam" id="TIGR00645">
    <property type="entry name" value="HI0507"/>
    <property type="match status" value="1"/>
</dbReference>
<evidence type="ECO:0000256" key="1">
    <source>
        <dbReference type="ARBA" id="ARBA00004651"/>
    </source>
</evidence>
<dbReference type="EMBL" id="CP151406">
    <property type="protein sequence ID" value="WZJ22828.1"/>
    <property type="molecule type" value="Genomic_DNA"/>
</dbReference>
<keyword evidence="4 7" id="KW-0812">Transmembrane</keyword>
<feature type="transmembrane region" description="Helical" evidence="7">
    <location>
        <begin position="139"/>
        <end position="159"/>
    </location>
</feature>
<accession>A0ABZ2XKW9</accession>
<proteinExistence type="inferred from homology"/>
<feature type="transmembrane region" description="Helical" evidence="7">
    <location>
        <begin position="17"/>
        <end position="35"/>
    </location>
</feature>
<dbReference type="RefSeq" id="WP_028996097.1">
    <property type="nucleotide sequence ID" value="NZ_CALFBA010000073.1"/>
</dbReference>
<keyword evidence="5 7" id="KW-1133">Transmembrane helix</keyword>
<evidence type="ECO:0000313" key="8">
    <source>
        <dbReference type="EMBL" id="WZJ22828.1"/>
    </source>
</evidence>
<dbReference type="PANTHER" id="PTHR38596:SF1">
    <property type="entry name" value="UPF0114 PROTEIN YQHA"/>
    <property type="match status" value="1"/>
</dbReference>
<evidence type="ECO:0000256" key="5">
    <source>
        <dbReference type="ARBA" id="ARBA00022989"/>
    </source>
</evidence>
<evidence type="ECO:0000313" key="9">
    <source>
        <dbReference type="Proteomes" id="UP001479520"/>
    </source>
</evidence>
<gene>
    <name evidence="8" type="ORF">AADV58_06715</name>
</gene>
<evidence type="ECO:0000256" key="4">
    <source>
        <dbReference type="ARBA" id="ARBA00022692"/>
    </source>
</evidence>
<keyword evidence="6 7" id="KW-0472">Membrane</keyword>
<organism evidence="8 9">
    <name type="scientific">Azonexus hydrophilus</name>
    <dbReference type="NCBI Taxonomy" id="418702"/>
    <lineage>
        <taxon>Bacteria</taxon>
        <taxon>Pseudomonadati</taxon>
        <taxon>Pseudomonadota</taxon>
        <taxon>Betaproteobacteria</taxon>
        <taxon>Rhodocyclales</taxon>
        <taxon>Azonexaceae</taxon>
        <taxon>Azonexus</taxon>
    </lineage>
</organism>
<protein>
    <recommendedName>
        <fullName evidence="7">UPF0114 protein AADV58_06715</fullName>
    </recommendedName>
</protein>
<evidence type="ECO:0000256" key="2">
    <source>
        <dbReference type="ARBA" id="ARBA00005774"/>
    </source>
</evidence>
<keyword evidence="9" id="KW-1185">Reference proteome</keyword>
<comment type="subcellular location">
    <subcellularLocation>
        <location evidence="1 7">Cell membrane</location>
        <topology evidence="1 7">Multi-pass membrane protein</topology>
    </subcellularLocation>
</comment>